<dbReference type="NCBIfam" id="TIGR00666">
    <property type="entry name" value="PBP4"/>
    <property type="match status" value="1"/>
</dbReference>
<feature type="chain" id="PRO_5015350107" evidence="3">
    <location>
        <begin position="35"/>
        <end position="504"/>
    </location>
</feature>
<dbReference type="GO" id="GO:0000270">
    <property type="term" value="P:peptidoglycan metabolic process"/>
    <property type="evidence" value="ECO:0007669"/>
    <property type="project" value="TreeGrafter"/>
</dbReference>
<keyword evidence="3" id="KW-0732">Signal</keyword>
<evidence type="ECO:0000313" key="4">
    <source>
        <dbReference type="EMBL" id="AVO49623.1"/>
    </source>
</evidence>
<evidence type="ECO:0000256" key="1">
    <source>
        <dbReference type="ARBA" id="ARBA00006096"/>
    </source>
</evidence>
<dbReference type="InterPro" id="IPR012338">
    <property type="entry name" value="Beta-lactam/transpept-like"/>
</dbReference>
<feature type="signal peptide" evidence="3">
    <location>
        <begin position="1"/>
        <end position="34"/>
    </location>
</feature>
<dbReference type="Gene3D" id="3.50.80.20">
    <property type="entry name" value="D-Ala-D-Ala carboxypeptidase C, peptidase S13"/>
    <property type="match status" value="1"/>
</dbReference>
<keyword evidence="5" id="KW-1185">Reference proteome</keyword>
<dbReference type="GO" id="GO:0004185">
    <property type="term" value="F:serine-type carboxypeptidase activity"/>
    <property type="evidence" value="ECO:0007669"/>
    <property type="project" value="InterPro"/>
</dbReference>
<dbReference type="Gene3D" id="3.40.710.10">
    <property type="entry name" value="DD-peptidase/beta-lactamase superfamily"/>
    <property type="match status" value="2"/>
</dbReference>
<accession>A0A2R3QCW6</accession>
<protein>
    <submittedName>
        <fullName evidence="4">D-alanyl-D-alanine carboxypeptidase/D-alanyl-D-alanine-endopeptidase</fullName>
    </submittedName>
</protein>
<evidence type="ECO:0000256" key="2">
    <source>
        <dbReference type="ARBA" id="ARBA00022801"/>
    </source>
</evidence>
<gene>
    <name evidence="4" type="primary">dacB</name>
    <name evidence="4" type="ORF">C6568_10335</name>
</gene>
<evidence type="ECO:0000256" key="3">
    <source>
        <dbReference type="SAM" id="SignalP"/>
    </source>
</evidence>
<dbReference type="Proteomes" id="UP000237925">
    <property type="component" value="Chromosome"/>
</dbReference>
<sequence>MSVRVRPSLPPVSRLLRLACAGASLLLAALAAPAAEPARAVHAPEPAQAASLPPAVLAALARAQVPREALAALVVDVEGQGPPRLALQPDLPVNPASVMKLVTTYAALEMLGPSFTWDTPVYLDARPEDGRLRGNVYIKGSGDPKLVAERLWLLMRRLRAQGVTVIVGDIVLDRSAFALAPHDAAQFDGEPWRPYNVAPDALLLNYKAITLSFVPDAAAGVAHVSHEPPLAHMELPASVPVAPEGTPCGDWRAALRAELATAGRIALAGRYPASCGERQWSIAPAGPRDYAARAVEGMWREVGGKLTGQVRDGIVPAGLAPAFSATSPALAEVVRDINKYSNNVMTQQLLLTLALQRSGQGSLAGARSLLARWWDERSGAPGTLVVDNGAGLSRDARLTARGLARLLQHAWASPVMPELMASLPIAGVDGTLRRRPGQASGVAHLKTGTLRDVSAVAGYVLGASGRRQVLVAVINHPNAPAARPALDALVDWARNDQPGMRGQK</sequence>
<name>A0A2R3QCW6_9BURK</name>
<dbReference type="PANTHER" id="PTHR30023:SF0">
    <property type="entry name" value="PENICILLIN-SENSITIVE CARBOXYPEPTIDASE A"/>
    <property type="match status" value="1"/>
</dbReference>
<reference evidence="4 5" key="1">
    <citation type="submission" date="2018-03" db="EMBL/GenBank/DDBJ databases">
        <title>Genome sequencing of Melaminivora sp.</title>
        <authorList>
            <person name="Kim S.-J."/>
            <person name="Heo J."/>
            <person name="Ahn J.-H."/>
            <person name="Kwon S.-W."/>
        </authorList>
    </citation>
    <scope>NUCLEOTIDE SEQUENCE [LARGE SCALE GENOMIC DNA]</scope>
    <source>
        <strain evidence="4 5">SC2-9</strain>
    </source>
</reference>
<dbReference type="PANTHER" id="PTHR30023">
    <property type="entry name" value="D-ALANYL-D-ALANINE CARBOXYPEPTIDASE"/>
    <property type="match status" value="1"/>
</dbReference>
<comment type="similarity">
    <text evidence="1">Belongs to the peptidase S13 family.</text>
</comment>
<dbReference type="GO" id="GO:0006508">
    <property type="term" value="P:proteolysis"/>
    <property type="evidence" value="ECO:0007669"/>
    <property type="project" value="InterPro"/>
</dbReference>
<dbReference type="AlphaFoldDB" id="A0A2R3QCW6"/>
<evidence type="ECO:0000313" key="5">
    <source>
        <dbReference type="Proteomes" id="UP000237925"/>
    </source>
</evidence>
<dbReference type="InterPro" id="IPR000667">
    <property type="entry name" value="Peptidase_S13"/>
</dbReference>
<dbReference type="EMBL" id="CP027667">
    <property type="protein sequence ID" value="AVO49623.1"/>
    <property type="molecule type" value="Genomic_DNA"/>
</dbReference>
<dbReference type="SUPFAM" id="SSF56601">
    <property type="entry name" value="beta-lactamase/transpeptidase-like"/>
    <property type="match status" value="1"/>
</dbReference>
<keyword evidence="4" id="KW-0645">Protease</keyword>
<keyword evidence="2" id="KW-0378">Hydrolase</keyword>
<dbReference type="KEGG" id="mela:C6568_10335"/>
<organism evidence="4 5">
    <name type="scientific">Melaminivora suipulveris</name>
    <dbReference type="NCBI Taxonomy" id="2109913"/>
    <lineage>
        <taxon>Bacteria</taxon>
        <taxon>Pseudomonadati</taxon>
        <taxon>Pseudomonadota</taxon>
        <taxon>Betaproteobacteria</taxon>
        <taxon>Burkholderiales</taxon>
        <taxon>Comamonadaceae</taxon>
        <taxon>Melaminivora</taxon>
    </lineage>
</organism>
<dbReference type="OrthoDB" id="9802627at2"/>
<keyword evidence="4" id="KW-0121">Carboxypeptidase</keyword>
<dbReference type="RefSeq" id="WP_106684055.1">
    <property type="nucleotide sequence ID" value="NZ_CP027667.1"/>
</dbReference>
<proteinExistence type="inferred from homology"/>
<dbReference type="Pfam" id="PF02113">
    <property type="entry name" value="Peptidase_S13"/>
    <property type="match status" value="1"/>
</dbReference>
<dbReference type="PRINTS" id="PR00922">
    <property type="entry name" value="DADACBPTASE3"/>
</dbReference>